<name>S9TK29_9TRYP</name>
<dbReference type="AlphaFoldDB" id="S9TK29"/>
<reference evidence="2 3" key="1">
    <citation type="journal article" date="2013" name="PLoS ONE">
        <title>Predicting the Proteins of Angomonas deanei, Strigomonas culicis and Their Respective Endosymbionts Reveals New Aspects of the Trypanosomatidae Family.</title>
        <authorList>
            <person name="Motta M.C."/>
            <person name="Martins A.C."/>
            <person name="de Souza S.S."/>
            <person name="Catta-Preta C.M."/>
            <person name="Silva R."/>
            <person name="Klein C.C."/>
            <person name="de Almeida L.G."/>
            <person name="de Lima Cunha O."/>
            <person name="Ciapina L.P."/>
            <person name="Brocchi M."/>
            <person name="Colabardini A.C."/>
            <person name="de Araujo Lima B."/>
            <person name="Machado C.R."/>
            <person name="de Almeida Soares C.M."/>
            <person name="Probst C.M."/>
            <person name="de Menezes C.B."/>
            <person name="Thompson C.E."/>
            <person name="Bartholomeu D.C."/>
            <person name="Gradia D.F."/>
            <person name="Pavoni D.P."/>
            <person name="Grisard E.C."/>
            <person name="Fantinatti-Garboggini F."/>
            <person name="Marchini F.K."/>
            <person name="Rodrigues-Luiz G.F."/>
            <person name="Wagner G."/>
            <person name="Goldman G.H."/>
            <person name="Fietto J.L."/>
            <person name="Elias M.C."/>
            <person name="Goldman M.H."/>
            <person name="Sagot M.F."/>
            <person name="Pereira M."/>
            <person name="Stoco P.H."/>
            <person name="de Mendonca-Neto R.P."/>
            <person name="Teixeira S.M."/>
            <person name="Maciel T.E."/>
            <person name="de Oliveira Mendes T.A."/>
            <person name="Urmenyi T.P."/>
            <person name="de Souza W."/>
            <person name="Schenkman S."/>
            <person name="de Vasconcelos A.T."/>
        </authorList>
    </citation>
    <scope>NUCLEOTIDE SEQUENCE [LARGE SCALE GENOMIC DNA]</scope>
</reference>
<sequence>MDSAFYSPTPPLAVPAILRHPRRLSEESGRWTPSPLSDKQRMGTHRTSLLGPSDSALPSFHGRLSALTFRRLSDGAHPPPACSASCPFLPPLDRSAGGAAAASMLDVRQLQRRAAAVSAASPQRGAAAREVNVVFRPPDRARRLQLRARLSHGGELQWRRPIPPIAAPPQAAVAAGVGCREAEPAGRDDADRTREASLATCVYTSPLPKGKSQTVAVAGGLELADDGCQLTVSPDVADTPGDSVASAEESTEDLFAKTMPHRRLDLRAFMQPSV</sequence>
<dbReference type="EMBL" id="ATMH01010627">
    <property type="protein sequence ID" value="EPY17179.1"/>
    <property type="molecule type" value="Genomic_DNA"/>
</dbReference>
<evidence type="ECO:0000256" key="1">
    <source>
        <dbReference type="SAM" id="MobiDB-lite"/>
    </source>
</evidence>
<proteinExistence type="predicted"/>
<feature type="region of interest" description="Disordered" evidence="1">
    <location>
        <begin position="1"/>
        <end position="55"/>
    </location>
</feature>
<organism evidence="2 3">
    <name type="scientific">Strigomonas culicis</name>
    <dbReference type="NCBI Taxonomy" id="28005"/>
    <lineage>
        <taxon>Eukaryota</taxon>
        <taxon>Discoba</taxon>
        <taxon>Euglenozoa</taxon>
        <taxon>Kinetoplastea</taxon>
        <taxon>Metakinetoplastina</taxon>
        <taxon>Trypanosomatida</taxon>
        <taxon>Trypanosomatidae</taxon>
        <taxon>Strigomonadinae</taxon>
        <taxon>Strigomonas</taxon>
    </lineage>
</organism>
<dbReference type="Proteomes" id="UP000015354">
    <property type="component" value="Unassembled WGS sequence"/>
</dbReference>
<keyword evidence="3" id="KW-1185">Reference proteome</keyword>
<protein>
    <submittedName>
        <fullName evidence="2">Uncharacterized protein</fullName>
    </submittedName>
</protein>
<comment type="caution">
    <text evidence="2">The sequence shown here is derived from an EMBL/GenBank/DDBJ whole genome shotgun (WGS) entry which is preliminary data.</text>
</comment>
<gene>
    <name evidence="2" type="ORF">STCU_10774</name>
</gene>
<evidence type="ECO:0000313" key="2">
    <source>
        <dbReference type="EMBL" id="EPY17179.1"/>
    </source>
</evidence>
<evidence type="ECO:0000313" key="3">
    <source>
        <dbReference type="Proteomes" id="UP000015354"/>
    </source>
</evidence>
<accession>S9TK29</accession>